<dbReference type="InterPro" id="IPR023213">
    <property type="entry name" value="CAT-like_dom_sf"/>
</dbReference>
<dbReference type="EMBL" id="JBCGBO010000002">
    <property type="protein sequence ID" value="KAK9221192.1"/>
    <property type="molecule type" value="Genomic_DNA"/>
</dbReference>
<keyword evidence="2" id="KW-0808">Transferase</keyword>
<dbReference type="GO" id="GO:0016740">
    <property type="term" value="F:transferase activity"/>
    <property type="evidence" value="ECO:0007669"/>
    <property type="project" value="UniProtKB-KW"/>
</dbReference>
<accession>A0AAP0MVI5</accession>
<dbReference type="PANTHER" id="PTHR31147:SF66">
    <property type="entry name" value="OS05G0315700 PROTEIN"/>
    <property type="match status" value="1"/>
</dbReference>
<evidence type="ECO:0000313" key="4">
    <source>
        <dbReference type="Proteomes" id="UP001428341"/>
    </source>
</evidence>
<gene>
    <name evidence="3" type="ORF">WN944_009618</name>
</gene>
<reference evidence="3 4" key="1">
    <citation type="submission" date="2024-05" db="EMBL/GenBank/DDBJ databases">
        <title>Haplotype-resolved chromosome-level genome assembly of Huyou (Citrus changshanensis).</title>
        <authorList>
            <person name="Miao C."/>
            <person name="Chen W."/>
            <person name="Wu Y."/>
            <person name="Wang L."/>
            <person name="Zhao S."/>
            <person name="Grierson D."/>
            <person name="Xu C."/>
            <person name="Chen K."/>
        </authorList>
    </citation>
    <scope>NUCLEOTIDE SEQUENCE [LARGE SCALE GENOMIC DNA]</scope>
    <source>
        <strain evidence="3">01-14</strain>
        <tissue evidence="3">Leaf</tissue>
    </source>
</reference>
<evidence type="ECO:0000313" key="3">
    <source>
        <dbReference type="EMBL" id="KAK9221192.1"/>
    </source>
</evidence>
<keyword evidence="4" id="KW-1185">Reference proteome</keyword>
<comment type="caution">
    <text evidence="3">The sequence shown here is derived from an EMBL/GenBank/DDBJ whole genome shotgun (WGS) entry which is preliminary data.</text>
</comment>
<dbReference type="Gene3D" id="3.30.559.10">
    <property type="entry name" value="Chloramphenicol acetyltransferase-like domain"/>
    <property type="match status" value="2"/>
</dbReference>
<proteinExistence type="inferred from homology"/>
<dbReference type="Pfam" id="PF02458">
    <property type="entry name" value="Transferase"/>
    <property type="match status" value="1"/>
</dbReference>
<comment type="similarity">
    <text evidence="1">Belongs to the plant acyltransferase family.</text>
</comment>
<organism evidence="3 4">
    <name type="scientific">Citrus x changshan-huyou</name>
    <dbReference type="NCBI Taxonomy" id="2935761"/>
    <lineage>
        <taxon>Eukaryota</taxon>
        <taxon>Viridiplantae</taxon>
        <taxon>Streptophyta</taxon>
        <taxon>Embryophyta</taxon>
        <taxon>Tracheophyta</taxon>
        <taxon>Spermatophyta</taxon>
        <taxon>Magnoliopsida</taxon>
        <taxon>eudicotyledons</taxon>
        <taxon>Gunneridae</taxon>
        <taxon>Pentapetalae</taxon>
        <taxon>rosids</taxon>
        <taxon>malvids</taxon>
        <taxon>Sapindales</taxon>
        <taxon>Rutaceae</taxon>
        <taxon>Aurantioideae</taxon>
        <taxon>Citrus</taxon>
    </lineage>
</organism>
<evidence type="ECO:0000256" key="2">
    <source>
        <dbReference type="ARBA" id="ARBA00022679"/>
    </source>
</evidence>
<name>A0AAP0MVI5_9ROSI</name>
<dbReference type="Proteomes" id="UP001428341">
    <property type="component" value="Unassembled WGS sequence"/>
</dbReference>
<dbReference type="PANTHER" id="PTHR31147">
    <property type="entry name" value="ACYL TRANSFERASE 4"/>
    <property type="match status" value="1"/>
</dbReference>
<dbReference type="AlphaFoldDB" id="A0AAP0MVI5"/>
<sequence>MTLTLLQGFSVKRRAPELIGPALALKSHEVKQLSDIDDQQGLWFQVPLIFFYKNNPSPSMKGKDPVKVIKEALSRALVYYYPFAGRLREGSDGKLMVDCNGEGVLFTEADADFSLDQLGDDEIKPPCPYLDELLYDVPGSEGTLGCPLLLIQVTRLICGGFVLAFRGNHTMCDAFGFVQFLKAMEEMAWDNAKAPSLLPIWQREFLNARNPPQISCVHHEYDQIDPIKATLRTKNPNDLDHKSLFFGPKEILSLRNQLPPHLKNCTTFELLTACIWRCRTIALGLDPNEIVRVSFTFNIRGKRFNMQIPQGYYGNAFVFPAVCSRVDALCGSPLGYAVELVKEGKAKVSEEYIRSVADLMVTRGRPVPTTMGDLYFIVSDTTRTGFEEIDFGWGKPMFAGIAGCALFISFYVNYQKKNDGECGIVVPIRLPFSAMERFQEEIKKMTI</sequence>
<dbReference type="InterPro" id="IPR050898">
    <property type="entry name" value="Plant_acyltransferase"/>
</dbReference>
<protein>
    <submittedName>
        <fullName evidence="3">Uncharacterized protein</fullName>
    </submittedName>
</protein>
<evidence type="ECO:0000256" key="1">
    <source>
        <dbReference type="ARBA" id="ARBA00009861"/>
    </source>
</evidence>